<protein>
    <recommendedName>
        <fullName evidence="3">Polysaccharide deacetylase</fullName>
    </recommendedName>
</protein>
<proteinExistence type="predicted"/>
<dbReference type="RefSeq" id="WP_076609425.1">
    <property type="nucleotide sequence ID" value="NZ_FTNR01000008.1"/>
</dbReference>
<dbReference type="Gene3D" id="3.20.20.370">
    <property type="entry name" value="Glycoside hydrolase/deacetylase"/>
    <property type="match status" value="1"/>
</dbReference>
<reference evidence="2" key="1">
    <citation type="submission" date="2017-01" db="EMBL/GenBank/DDBJ databases">
        <authorList>
            <person name="Varghese N."/>
            <person name="Submissions S."/>
        </authorList>
    </citation>
    <scope>NUCLEOTIDE SEQUENCE [LARGE SCALE GENOMIC DNA]</scope>
    <source>
        <strain evidence="2">type strain: HArc-</strain>
    </source>
</reference>
<gene>
    <name evidence="1" type="ORF">SAMN05421752_10820</name>
</gene>
<dbReference type="Proteomes" id="UP000185936">
    <property type="component" value="Unassembled WGS sequence"/>
</dbReference>
<evidence type="ECO:0000313" key="1">
    <source>
        <dbReference type="EMBL" id="SIS03036.1"/>
    </source>
</evidence>
<dbReference type="OrthoDB" id="371704at2157"/>
<name>A0A1N7FRZ4_9EURY</name>
<keyword evidence="2" id="KW-1185">Reference proteome</keyword>
<evidence type="ECO:0000313" key="2">
    <source>
        <dbReference type="Proteomes" id="UP000185936"/>
    </source>
</evidence>
<dbReference type="InterPro" id="IPR011330">
    <property type="entry name" value="Glyco_hydro/deAcase_b/a-brl"/>
</dbReference>
<dbReference type="CDD" id="cd10931">
    <property type="entry name" value="CE4_u7"/>
    <property type="match status" value="1"/>
</dbReference>
<accession>A0A1N7FRZ4</accession>
<evidence type="ECO:0008006" key="3">
    <source>
        <dbReference type="Google" id="ProtNLM"/>
    </source>
</evidence>
<sequence>MTLNDSFDDHEFALCLTHDVDRVFKTFQAPYYAVTERDPSHLRSLITDERPYWQFEELMALEEELDVRSSFYFLNEKRLFEQPPREWFRWKNWMLYTGRYEITDPEIVDVIRTLDRGGWEIGLHGSYNSYDDADRLRYEKSVLEDVLEKSVLGGRQHYLNTMLPQTWDHHRSIGLRYDASYGSSTTYGFDGRYDVIRPFDDDFLVFPLTVMETPLLSNASSVEAAWRECRRLLEEAHEHDAIMTVLWHPRYMNEAEFPGYRTIYERLIREAKAMDAWVGPCRECYWRLEATTPSSFE</sequence>
<dbReference type="AlphaFoldDB" id="A0A1N7FRZ4"/>
<dbReference type="SUPFAM" id="SSF88713">
    <property type="entry name" value="Glycoside hydrolase/deacetylase"/>
    <property type="match status" value="1"/>
</dbReference>
<dbReference type="EMBL" id="FTNR01000008">
    <property type="protein sequence ID" value="SIS03036.1"/>
    <property type="molecule type" value="Genomic_DNA"/>
</dbReference>
<dbReference type="GO" id="GO:0005975">
    <property type="term" value="P:carbohydrate metabolic process"/>
    <property type="evidence" value="ECO:0007669"/>
    <property type="project" value="InterPro"/>
</dbReference>
<dbReference type="STRING" id="308853.SAMN05421752_10820"/>
<organism evidence="1 2">
    <name type="scientific">Natronorubrum thiooxidans</name>
    <dbReference type="NCBI Taxonomy" id="308853"/>
    <lineage>
        <taxon>Archaea</taxon>
        <taxon>Methanobacteriati</taxon>
        <taxon>Methanobacteriota</taxon>
        <taxon>Stenosarchaea group</taxon>
        <taxon>Halobacteria</taxon>
        <taxon>Halobacteriales</taxon>
        <taxon>Natrialbaceae</taxon>
        <taxon>Natronorubrum</taxon>
    </lineage>
</organism>